<dbReference type="InterPro" id="IPR003959">
    <property type="entry name" value="ATPase_AAA_core"/>
</dbReference>
<dbReference type="InterPro" id="IPR013783">
    <property type="entry name" value="Ig-like_fold"/>
</dbReference>
<dbReference type="GO" id="GO:0005524">
    <property type="term" value="F:ATP binding"/>
    <property type="evidence" value="ECO:0007669"/>
    <property type="project" value="InterPro"/>
</dbReference>
<dbReference type="Proteomes" id="UP001153678">
    <property type="component" value="Unassembled WGS sequence"/>
</dbReference>
<feature type="domain" description="CBM20" evidence="3">
    <location>
        <begin position="120"/>
        <end position="194"/>
    </location>
</feature>
<proteinExistence type="predicted"/>
<dbReference type="InterPro" id="IPR031248">
    <property type="entry name" value="RNF213"/>
</dbReference>
<evidence type="ECO:0000313" key="5">
    <source>
        <dbReference type="Proteomes" id="UP001153678"/>
    </source>
</evidence>
<keyword evidence="5" id="KW-1185">Reference proteome</keyword>
<dbReference type="Pfam" id="PF00686">
    <property type="entry name" value="CBM_20"/>
    <property type="match status" value="1"/>
</dbReference>
<dbReference type="InterPro" id="IPR013784">
    <property type="entry name" value="Carb-bd-like_fold"/>
</dbReference>
<dbReference type="SUPFAM" id="SSF49452">
    <property type="entry name" value="Starch-binding domain-like"/>
    <property type="match status" value="1"/>
</dbReference>
<dbReference type="SUPFAM" id="SSF52540">
    <property type="entry name" value="P-loop containing nucleoside triphosphate hydrolases"/>
    <property type="match status" value="1"/>
</dbReference>
<evidence type="ECO:0000259" key="2">
    <source>
        <dbReference type="Pfam" id="PF00004"/>
    </source>
</evidence>
<dbReference type="OrthoDB" id="2400221at2759"/>
<sequence length="2352" mass="274082">VDQSTNDKREQDSVADEHVTNKEFSPGSSHEKSNDGEDENDSEDESDVENSETGSNVEIESERPTTNSGEGSRNQEGSTSQNNENEKRNPSYISSFTNSLKTVAKNLMGTKEVPDDGEAVEITFRVHLPKFRYGEPIVVGSIEELGNWKQPKVKLKQYKKFVWEYTSSYWYSEPIRIPIKRFKETVKYKYAVSSYHLQFEGHGPYDDRVLEFQRQKFDIWNSNYVHSIYKISDYMFLDVIYESATLESIKDVIWDYDSILKQHRELTLSVTNVQFIIKRLSDKSIGKQLFLCFLLGHCPNNYGRYELPSDFQSGTLLQSFFTIDTNTFPKDSWHIVSKGLYLLIHHNINNGLFEWLKIFNIAQKIDPQYEFIENITFAKCNDDKYIETCFEMVLTREFDEDIHFKIIKWLMSQCKNVKILSIVWRSSNRNDKQLQQFLIESIKKIISKDDPDHLHKNFTELPEDIRDIVSDLFRKKVLNILINFRRTIWNKTRYQSIFDLLNSVQLCWKKDDYIIVLEIVSTLEDYELLSVFPSLLENWIQMSKDIDKKISYICTRWYKMLLERMDRMFHTSSYSTDHKGEYVTAVFEKFSNICKLLANERLLLDELVDITTNRIRRSSEKSIFSVTTKIVSFSSEAVRLFTKVIKEKIDSMELDRDKYLLMKMQAICGCTGKKFLEIPNEFCETILLHIMSCLQKNSNSEVSLHEFTEFWIVILRATGCTKSFRSHQLVQETRTTIIELSDIIKNSSIKILRLQELLDLDDDILHYYLNSANFDSEEIITKDILVRVRQNCRFYEQRLKKLADFYKRFCPLQKTKDVQKYLDELIERSNKLNKISLEESLLETHWSFHQGIISMAENTYDLNNSQTFYNVFEKRLNEESNEESDDLSVEYIAQTLMKMVLVEYTVKCKHYENWENLKFSEEIPFWCNVSNFDDELKLMEKYSKICINKGKTFMMTIKYLSKNNVWKERTENLSKIIKIFKINENWLDNLFNHGNLGTFSNSVETINQKFSKINKNSWDFIKELSRSEEFLEFLKDKTDEDLKNLINGVDEHSDTRLIQEGTISSLIQIKQFVHPLMNDPNLIMDTLLKEFSDINSSLASKLSLCNSNVMALKNMYKSIYNKGDVTKEKIQNAVKIGTYEFKKEEKDEDCILELSYPSKLETMRFNISELQDLRSRALLISKPGGSIGQNDDDIDDIKIKMEEFVKQVDIAQSIIIIMKKLTQLGHFGYREYHESTKGTCNLEKIAKRLRIDLEIWENIVNRAQENCYYLTFYPARHILAFYDYYTENGEQFEIKETCQTLVSFVNRKAKLPPIIVQGLYCNKDKYDEVLEAINYRLEYIFGTLEKNTRPVKNSEERVISDKVKCGELFVAACDDKSKVPNIIMSFYANHGFYPEPWQLLICMTSTTEEELSIFIKRCFFASENGYEDNYYLALICCSEAGMHHHIVDQFSKYVHTTDGLGTVAMKTIYSELCPKVTCVTSELSGQGKTKFIEQESSKNDKNSVSFLISDGASYNSLIRQLKNSHIQQDDSFHINIISADNPGEVNIFLFQLLTLGMISNNADITSLPDTYIFIEIAGNLLFKSLPFLNCLNNTHLVWNIDRLMVPKDIHSPIQVVCHYLDLYEKKELDKKDVIYQSREYNTVKEPLDQVLCQTLLNKYFFKKVDPFILSFRFLEIFVNVLSDQLLRLSGSSFFTVEILKFMTNDINIRSTLFNTLLSVSNDFATKSTKTKSAQLQSITNTEVDQLENLVHWDDSNHLLVFFLSQSPESIGALYRNKNIVPNNVLELLKSQRWELVDYQTMSSDELLIILESLARKTMHFIIYQPYALSADNLLKMALMLLRTRANIPVVICGEAGCGKTSLISFLAKVVEVEFDSLNLHAGVTEKAIKDFMNESGKKAVTKEIWLFFDEINTCNHIGLLAELIAHRKLDGKSIHPNIRLFAACNPYRIRNKSVSTVGLKPKKIAFEHRKSSLVYEVKPLPDQILDYVWDYGTLQSKDEKIYIQIMVQEAKLDPIFAELLFASQNFIRNVEEPYSVSLRDVKRAIKLFDFFNKSLLTRKNEKKKYPDNSVKIHIRSYVLALGLCYQSRLYERELRRRYRETMCKIFGNMKETRFNDIIRDEQMDYMSRMTCPPNTAFNEALLENVLAAIVCIMCKIPLFIVGAPGSSKSLAIRLVYQNLRGLDSNDTYFIGLAEISPYNPLKVLHSLLEPSYPVDGPTVSVIGISNWRLDNSEKDLVNTLQEWTWQMSTIVGTEGTKFTIKDLFMGFNKEETLQSLIIDIKKKEPMMRDRDILNKCKEYLVAIATPDGMVRIERSTLEFEEIQHWKNVYFQVQHHNGIADYFQDLLQTSIHA</sequence>
<evidence type="ECO:0000313" key="4">
    <source>
        <dbReference type="EMBL" id="CAI2173905.1"/>
    </source>
</evidence>
<gene>
    <name evidence="4" type="ORF">FWILDA_LOCUS6322</name>
</gene>
<feature type="non-terminal residue" evidence="4">
    <location>
        <position position="1"/>
    </location>
</feature>
<protein>
    <submittedName>
        <fullName evidence="4">15093_t:CDS:1</fullName>
    </submittedName>
</protein>
<reference evidence="4" key="1">
    <citation type="submission" date="2022-08" db="EMBL/GenBank/DDBJ databases">
        <authorList>
            <person name="Kallberg Y."/>
            <person name="Tangrot J."/>
            <person name="Rosling A."/>
        </authorList>
    </citation>
    <scope>NUCLEOTIDE SEQUENCE</scope>
    <source>
        <strain evidence="4">Wild A</strain>
    </source>
</reference>
<dbReference type="Gene3D" id="3.40.50.300">
    <property type="entry name" value="P-loop containing nucleotide triphosphate hydrolases"/>
    <property type="match status" value="1"/>
</dbReference>
<dbReference type="PANTHER" id="PTHR22605:SF1">
    <property type="entry name" value="RZ-TYPE DOMAIN-CONTAINING PROTEIN"/>
    <property type="match status" value="1"/>
</dbReference>
<name>A0A9W4WYX0_9GLOM</name>
<comment type="caution">
    <text evidence="4">The sequence shown here is derived from an EMBL/GenBank/DDBJ whole genome shotgun (WGS) entry which is preliminary data.</text>
</comment>
<dbReference type="PANTHER" id="PTHR22605">
    <property type="entry name" value="RZ-TYPE DOMAIN-CONTAINING PROTEIN"/>
    <property type="match status" value="1"/>
</dbReference>
<feature type="domain" description="ATPase AAA-type core" evidence="2">
    <location>
        <begin position="1850"/>
        <end position="1924"/>
    </location>
</feature>
<dbReference type="CDD" id="cd00009">
    <property type="entry name" value="AAA"/>
    <property type="match status" value="1"/>
</dbReference>
<feature type="compositionally biased region" description="Polar residues" evidence="1">
    <location>
        <begin position="53"/>
        <end position="83"/>
    </location>
</feature>
<dbReference type="InterPro" id="IPR027417">
    <property type="entry name" value="P-loop_NTPase"/>
</dbReference>
<dbReference type="Pfam" id="PF00004">
    <property type="entry name" value="AAA"/>
    <property type="match status" value="1"/>
</dbReference>
<dbReference type="GO" id="GO:0004842">
    <property type="term" value="F:ubiquitin-protein transferase activity"/>
    <property type="evidence" value="ECO:0007669"/>
    <property type="project" value="InterPro"/>
</dbReference>
<feature type="region of interest" description="Disordered" evidence="1">
    <location>
        <begin position="1"/>
        <end position="92"/>
    </location>
</feature>
<dbReference type="EMBL" id="CAMKVN010001132">
    <property type="protein sequence ID" value="CAI2173905.1"/>
    <property type="molecule type" value="Genomic_DNA"/>
</dbReference>
<evidence type="ECO:0000256" key="1">
    <source>
        <dbReference type="SAM" id="MobiDB-lite"/>
    </source>
</evidence>
<feature type="compositionally biased region" description="Basic and acidic residues" evidence="1">
    <location>
        <begin position="1"/>
        <end position="21"/>
    </location>
</feature>
<evidence type="ECO:0000259" key="3">
    <source>
        <dbReference type="Pfam" id="PF00686"/>
    </source>
</evidence>
<accession>A0A9W4WYX0</accession>
<dbReference type="InterPro" id="IPR002044">
    <property type="entry name" value="CBM20"/>
</dbReference>
<feature type="compositionally biased region" description="Acidic residues" evidence="1">
    <location>
        <begin position="36"/>
        <end position="50"/>
    </location>
</feature>
<dbReference type="GO" id="GO:0016887">
    <property type="term" value="F:ATP hydrolysis activity"/>
    <property type="evidence" value="ECO:0007669"/>
    <property type="project" value="InterPro"/>
</dbReference>
<organism evidence="4 5">
    <name type="scientific">Funneliformis geosporum</name>
    <dbReference type="NCBI Taxonomy" id="1117311"/>
    <lineage>
        <taxon>Eukaryota</taxon>
        <taxon>Fungi</taxon>
        <taxon>Fungi incertae sedis</taxon>
        <taxon>Mucoromycota</taxon>
        <taxon>Glomeromycotina</taxon>
        <taxon>Glomeromycetes</taxon>
        <taxon>Glomerales</taxon>
        <taxon>Glomeraceae</taxon>
        <taxon>Funneliformis</taxon>
    </lineage>
</organism>
<dbReference type="GO" id="GO:2001070">
    <property type="term" value="F:starch binding"/>
    <property type="evidence" value="ECO:0007669"/>
    <property type="project" value="InterPro"/>
</dbReference>
<dbReference type="Gene3D" id="2.60.40.10">
    <property type="entry name" value="Immunoglobulins"/>
    <property type="match status" value="1"/>
</dbReference>